<dbReference type="Gene3D" id="1.25.40.10">
    <property type="entry name" value="Tetratricopeptide repeat domain"/>
    <property type="match status" value="1"/>
</dbReference>
<dbReference type="GO" id="GO:0005524">
    <property type="term" value="F:ATP binding"/>
    <property type="evidence" value="ECO:0007669"/>
    <property type="project" value="UniProtKB-KW"/>
</dbReference>
<reference evidence="5 6" key="1">
    <citation type="submission" date="2018-06" db="EMBL/GenBank/DDBJ databases">
        <title>Sphaerisporangium craniellae sp. nov., isolated from a marine sponge in the South China Sea.</title>
        <authorList>
            <person name="Li L."/>
        </authorList>
    </citation>
    <scope>NUCLEOTIDE SEQUENCE [LARGE SCALE GENOMIC DNA]</scope>
    <source>
        <strain evidence="5 6">CCTCC AA 208026</strain>
    </source>
</reference>
<comment type="caution">
    <text evidence="5">The sequence shown here is derived from an EMBL/GenBank/DDBJ whole genome shotgun (WGS) entry which is preliminary data.</text>
</comment>
<dbReference type="SUPFAM" id="SSF48452">
    <property type="entry name" value="TPR-like"/>
    <property type="match status" value="1"/>
</dbReference>
<keyword evidence="6" id="KW-1185">Reference proteome</keyword>
<dbReference type="Proteomes" id="UP000253094">
    <property type="component" value="Unassembled WGS sequence"/>
</dbReference>
<dbReference type="Gene3D" id="1.10.10.10">
    <property type="entry name" value="Winged helix-like DNA-binding domain superfamily/Winged helix DNA-binding domain"/>
    <property type="match status" value="1"/>
</dbReference>
<dbReference type="InterPro" id="IPR016032">
    <property type="entry name" value="Sig_transdc_resp-reg_C-effctor"/>
</dbReference>
<keyword evidence="1" id="KW-0547">Nucleotide-binding</keyword>
<dbReference type="GO" id="GO:0003677">
    <property type="term" value="F:DNA binding"/>
    <property type="evidence" value="ECO:0007669"/>
    <property type="project" value="InterPro"/>
</dbReference>
<dbReference type="SMART" id="SM00421">
    <property type="entry name" value="HTH_LUXR"/>
    <property type="match status" value="1"/>
</dbReference>
<dbReference type="SUPFAM" id="SSF46894">
    <property type="entry name" value="C-terminal effector domain of the bipartite response regulators"/>
    <property type="match status" value="1"/>
</dbReference>
<dbReference type="CDD" id="cd06170">
    <property type="entry name" value="LuxR_C_like"/>
    <property type="match status" value="1"/>
</dbReference>
<dbReference type="InterPro" id="IPR041664">
    <property type="entry name" value="AAA_16"/>
</dbReference>
<accession>A0A367EL05</accession>
<keyword evidence="3" id="KW-0802">TPR repeat</keyword>
<evidence type="ECO:0000313" key="5">
    <source>
        <dbReference type="EMBL" id="RCG18643.1"/>
    </source>
</evidence>
<dbReference type="InterPro" id="IPR000792">
    <property type="entry name" value="Tscrpt_reg_LuxR_C"/>
</dbReference>
<dbReference type="Pfam" id="PF00196">
    <property type="entry name" value="GerE"/>
    <property type="match status" value="1"/>
</dbReference>
<evidence type="ECO:0000313" key="6">
    <source>
        <dbReference type="Proteomes" id="UP000253094"/>
    </source>
</evidence>
<name>A0A367EL05_9ACTN</name>
<dbReference type="GO" id="GO:0005737">
    <property type="term" value="C:cytoplasm"/>
    <property type="evidence" value="ECO:0007669"/>
    <property type="project" value="TreeGrafter"/>
</dbReference>
<dbReference type="PANTHER" id="PTHR16305">
    <property type="entry name" value="TESTICULAR SOLUBLE ADENYLYL CYCLASE"/>
    <property type="match status" value="1"/>
</dbReference>
<dbReference type="InterPro" id="IPR027417">
    <property type="entry name" value="P-loop_NTPase"/>
</dbReference>
<feature type="repeat" description="TPR" evidence="3">
    <location>
        <begin position="658"/>
        <end position="691"/>
    </location>
</feature>
<evidence type="ECO:0000256" key="2">
    <source>
        <dbReference type="ARBA" id="ARBA00022840"/>
    </source>
</evidence>
<dbReference type="AlphaFoldDB" id="A0A367EL05"/>
<dbReference type="PROSITE" id="PS50005">
    <property type="entry name" value="TPR"/>
    <property type="match status" value="1"/>
</dbReference>
<organism evidence="5 6">
    <name type="scientific">Sphaerisporangium album</name>
    <dbReference type="NCBI Taxonomy" id="509200"/>
    <lineage>
        <taxon>Bacteria</taxon>
        <taxon>Bacillati</taxon>
        <taxon>Actinomycetota</taxon>
        <taxon>Actinomycetes</taxon>
        <taxon>Streptosporangiales</taxon>
        <taxon>Streptosporangiaceae</taxon>
        <taxon>Sphaerisporangium</taxon>
    </lineage>
</organism>
<evidence type="ECO:0000256" key="3">
    <source>
        <dbReference type="PROSITE-ProRule" id="PRU00339"/>
    </source>
</evidence>
<feature type="domain" description="HTH luxR-type" evidence="4">
    <location>
        <begin position="885"/>
        <end position="946"/>
    </location>
</feature>
<proteinExistence type="predicted"/>
<dbReference type="Pfam" id="PF13191">
    <property type="entry name" value="AAA_16"/>
    <property type="match status" value="1"/>
</dbReference>
<keyword evidence="2" id="KW-0067">ATP-binding</keyword>
<sequence>MSSVPSLALVGRASELRTVIDVIARPPAVVLVEGEAGIGKTRLVRAALGHVPGDRAVLLGYCHQIREPFPYGPVFEALRDVGGRLPEPGTLNPVTGALAGYLPELAGALPPAPPPLNDPRAERHRVFRAIRALLAAVGPAVLVIEDLHWADDGTRDLLRFLIDQPPAGLALVITYRREDHGATRASLGRAYRHHPDTTSVVVPLVPLDVTDVGNLAGALLNRSDLSSGFVARLHDRTAGIPFVVEEVVRSLRDPGEPEALDRAGVPLLLREAMAERMASLSAAAVRTVQVAAVLRVPAGEQLIAAAGGDSAGLGEALRAGVLHEDSRGRYGFRHALAEQAVYDAIPGPERRSAHERVVGALAAMDSPPLVQLAFHARQAGDIEAWLRHGSAAAHRAAALGDTALAIEVVEGMLDDPDLPEPERGPLALKLSKFAGSGLSHQRVVRLLRHVLRDDFLSPDARAEARLHLGLLLSNQAGDTVGGRPEIKAAVEELTDQPTLAARGLACLAMPAWGTESLAQHTEWMARAEKLVASADNPEVAAAVLANRASLQMAIGAPDAFAVADTLPIADTRMAVRREAARGYANLYDSLITLGLYPEAEKIAREGRRLAAETGAEYSAYIVDVSAIRMEWLTGRWAGLRERAIAMSELVADTPQIAVDVWLVLGMLALATGEWEEAARHFHAAGLDAPDSRYAPVVDAAAGGLIELHLARGALDEAVAEAERAVARLRRKGVWVWGAYLAPSAVNALAWAGRTEEAAALVAEYAAGVADKISPAAHAALESARGALASAERRHAEAAAHFARAREAYAVIPQPYAAARAGEGEARAMLAVGDPGAATAFADVAERYGELGATHDAARCRRVLRDIGVEFQLPRGRRGRAAALSPRGKATALSQRETEVARLVALGRTNREIADVLFLSTRTVESHVATVLRKLGVRSRTEVAPPA</sequence>
<protein>
    <submittedName>
        <fullName evidence="5">LuxR family transcriptional regulator</fullName>
    </submittedName>
</protein>
<dbReference type="InterPro" id="IPR019734">
    <property type="entry name" value="TPR_rpt"/>
</dbReference>
<dbReference type="InterPro" id="IPR036388">
    <property type="entry name" value="WH-like_DNA-bd_sf"/>
</dbReference>
<evidence type="ECO:0000259" key="4">
    <source>
        <dbReference type="PROSITE" id="PS50043"/>
    </source>
</evidence>
<gene>
    <name evidence="5" type="ORF">DQ384_38735</name>
</gene>
<dbReference type="EMBL" id="QOIL01000036">
    <property type="protein sequence ID" value="RCG18643.1"/>
    <property type="molecule type" value="Genomic_DNA"/>
</dbReference>
<dbReference type="PROSITE" id="PS50043">
    <property type="entry name" value="HTH_LUXR_2"/>
    <property type="match status" value="1"/>
</dbReference>
<dbReference type="InterPro" id="IPR011990">
    <property type="entry name" value="TPR-like_helical_dom_sf"/>
</dbReference>
<evidence type="ECO:0000256" key="1">
    <source>
        <dbReference type="ARBA" id="ARBA00022741"/>
    </source>
</evidence>
<dbReference type="PRINTS" id="PR00038">
    <property type="entry name" value="HTHLUXR"/>
</dbReference>
<dbReference type="SUPFAM" id="SSF52540">
    <property type="entry name" value="P-loop containing nucleoside triphosphate hydrolases"/>
    <property type="match status" value="1"/>
</dbReference>
<dbReference type="OrthoDB" id="5476461at2"/>
<dbReference type="GO" id="GO:0006355">
    <property type="term" value="P:regulation of DNA-templated transcription"/>
    <property type="evidence" value="ECO:0007669"/>
    <property type="project" value="InterPro"/>
</dbReference>
<dbReference type="PANTHER" id="PTHR16305:SF35">
    <property type="entry name" value="TRANSCRIPTIONAL ACTIVATOR DOMAIN"/>
    <property type="match status" value="1"/>
</dbReference>
<dbReference type="GO" id="GO:0004016">
    <property type="term" value="F:adenylate cyclase activity"/>
    <property type="evidence" value="ECO:0007669"/>
    <property type="project" value="TreeGrafter"/>
</dbReference>
<dbReference type="RefSeq" id="WP_114033871.1">
    <property type="nucleotide sequence ID" value="NZ_QOIL01000036.1"/>
</dbReference>